<dbReference type="InterPro" id="IPR005149">
    <property type="entry name" value="Tscrpt_reg_PadR_N"/>
</dbReference>
<dbReference type="Pfam" id="PF03551">
    <property type="entry name" value="PadR"/>
    <property type="match status" value="1"/>
</dbReference>
<dbReference type="KEGG" id="axl:AXY_17160"/>
<dbReference type="Proteomes" id="UP000006294">
    <property type="component" value="Chromosome"/>
</dbReference>
<organism evidence="2 3">
    <name type="scientific">Amphibacillus xylanus (strain ATCC 51415 / DSM 6626 / JCM 7361 / LMG 17667 / NBRC 15112 / Ep01)</name>
    <dbReference type="NCBI Taxonomy" id="698758"/>
    <lineage>
        <taxon>Bacteria</taxon>
        <taxon>Bacillati</taxon>
        <taxon>Bacillota</taxon>
        <taxon>Bacilli</taxon>
        <taxon>Bacillales</taxon>
        <taxon>Bacillaceae</taxon>
        <taxon>Amphibacillus</taxon>
    </lineage>
</organism>
<evidence type="ECO:0000313" key="2">
    <source>
        <dbReference type="EMBL" id="BAM47848.1"/>
    </source>
</evidence>
<dbReference type="Gene3D" id="1.10.10.10">
    <property type="entry name" value="Winged helix-like DNA-binding domain superfamily/Winged helix DNA-binding domain"/>
    <property type="match status" value="1"/>
</dbReference>
<dbReference type="PANTHER" id="PTHR33169:SF14">
    <property type="entry name" value="TRANSCRIPTIONAL REGULATOR RV3488"/>
    <property type="match status" value="1"/>
</dbReference>
<dbReference type="eggNOG" id="COG1695">
    <property type="taxonomic scope" value="Bacteria"/>
</dbReference>
<dbReference type="PANTHER" id="PTHR33169">
    <property type="entry name" value="PADR-FAMILY TRANSCRIPTIONAL REGULATOR"/>
    <property type="match status" value="1"/>
</dbReference>
<feature type="domain" description="Transcription regulator PadR N-terminal" evidence="1">
    <location>
        <begin position="9"/>
        <end position="83"/>
    </location>
</feature>
<dbReference type="PATRIC" id="fig|698758.3.peg.1713"/>
<dbReference type="InterPro" id="IPR036390">
    <property type="entry name" value="WH_DNA-bd_sf"/>
</dbReference>
<dbReference type="STRING" id="698758.AXY_17160"/>
<reference evidence="2 3" key="1">
    <citation type="submission" date="2011-01" db="EMBL/GenBank/DDBJ databases">
        <title>Whole genome sequence of Amphibacillus xylinus NBRC 15112.</title>
        <authorList>
            <person name="Nakazawa H."/>
            <person name="Katano Y."/>
            <person name="Nakamura S."/>
            <person name="Sasagawa M."/>
            <person name="Fukada J."/>
            <person name="Arai T."/>
            <person name="Sasakura N."/>
            <person name="Mochizuki D."/>
            <person name="Hosoyama A."/>
            <person name="Harada K."/>
            <person name="Horikawa H."/>
            <person name="Kato Y."/>
            <person name="Harada T."/>
            <person name="Sasaki K."/>
            <person name="Sekiguchi M."/>
            <person name="Hodoyama M."/>
            <person name="Nishiko R."/>
            <person name="Narita H."/>
            <person name="Hanamaki A."/>
            <person name="Hata C."/>
            <person name="Konno Y."/>
            <person name="Niimura Y."/>
            <person name="Yamazaki S."/>
            <person name="Fujita N."/>
        </authorList>
    </citation>
    <scope>NUCLEOTIDE SEQUENCE [LARGE SCALE GENOMIC DNA]</scope>
    <source>
        <strain evidence="3">ATCC 51415 / DSM 6626 / JCM 7361 / LMG 17667 / NBRC 15112 / Ep01</strain>
    </source>
</reference>
<protein>
    <submittedName>
        <fullName evidence="2">Putative PadR family transcriptional regulator</fullName>
    </submittedName>
</protein>
<evidence type="ECO:0000313" key="3">
    <source>
        <dbReference type="Proteomes" id="UP000006294"/>
    </source>
</evidence>
<sequence>MRGYNDPIILSLLLEGPSYGYEISKLIKERSNGNYVMKETTLYSAFARLERNGYIESSQEMKTQGRKRTYYHITASGRAYLREKADEWVVTQKVVSQFLTKGGN</sequence>
<dbReference type="HOGENOM" id="CLU_063440_3_3_9"/>
<dbReference type="EMBL" id="AP012050">
    <property type="protein sequence ID" value="BAM47848.1"/>
    <property type="molecule type" value="Genomic_DNA"/>
</dbReference>
<dbReference type="SUPFAM" id="SSF46785">
    <property type="entry name" value="Winged helix' DNA-binding domain"/>
    <property type="match status" value="1"/>
</dbReference>
<dbReference type="InterPro" id="IPR052509">
    <property type="entry name" value="Metal_resp_DNA-bind_regulator"/>
</dbReference>
<evidence type="ECO:0000259" key="1">
    <source>
        <dbReference type="Pfam" id="PF03551"/>
    </source>
</evidence>
<proteinExistence type="predicted"/>
<keyword evidence="3" id="KW-1185">Reference proteome</keyword>
<accession>K0J7R9</accession>
<dbReference type="AlphaFoldDB" id="K0J7R9"/>
<name>K0J7R9_AMPXN</name>
<gene>
    <name evidence="2" type="ordered locus">AXY_17160</name>
</gene>
<dbReference type="InterPro" id="IPR036388">
    <property type="entry name" value="WH-like_DNA-bd_sf"/>
</dbReference>